<dbReference type="Proteomes" id="UP000649604">
    <property type="component" value="Unassembled WGS sequence"/>
</dbReference>
<dbReference type="PANTHER" id="PTHR43434:SF1">
    <property type="entry name" value="PHOSPHOGLYCOLATE PHOSPHATASE"/>
    <property type="match status" value="1"/>
</dbReference>
<name>A0A9D5JXQ0_9BACT</name>
<dbReference type="GO" id="GO:0005829">
    <property type="term" value="C:cytosol"/>
    <property type="evidence" value="ECO:0007669"/>
    <property type="project" value="TreeGrafter"/>
</dbReference>
<dbReference type="Gene3D" id="3.40.50.1000">
    <property type="entry name" value="HAD superfamily/HAD-like"/>
    <property type="match status" value="1"/>
</dbReference>
<dbReference type="InterPro" id="IPR036412">
    <property type="entry name" value="HAD-like_sf"/>
</dbReference>
<dbReference type="GO" id="GO:0006281">
    <property type="term" value="P:DNA repair"/>
    <property type="evidence" value="ECO:0007669"/>
    <property type="project" value="TreeGrafter"/>
</dbReference>
<comment type="caution">
    <text evidence="1">The sequence shown here is derived from an EMBL/GenBank/DDBJ whole genome shotgun (WGS) entry which is preliminary data.</text>
</comment>
<accession>A0A9D5JXQ0</accession>
<evidence type="ECO:0000313" key="1">
    <source>
        <dbReference type="EMBL" id="MBD3326168.1"/>
    </source>
</evidence>
<dbReference type="Gene3D" id="1.10.150.240">
    <property type="entry name" value="Putative phosphatase, domain 2"/>
    <property type="match status" value="1"/>
</dbReference>
<dbReference type="AlphaFoldDB" id="A0A9D5JXQ0"/>
<proteinExistence type="predicted"/>
<dbReference type="PANTHER" id="PTHR43434">
    <property type="entry name" value="PHOSPHOGLYCOLATE PHOSPHATASE"/>
    <property type="match status" value="1"/>
</dbReference>
<dbReference type="Pfam" id="PF00702">
    <property type="entry name" value="Hydrolase"/>
    <property type="match status" value="1"/>
</dbReference>
<dbReference type="EMBL" id="WJJP01000532">
    <property type="protein sequence ID" value="MBD3326168.1"/>
    <property type="molecule type" value="Genomic_DNA"/>
</dbReference>
<reference evidence="1" key="1">
    <citation type="submission" date="2019-11" db="EMBL/GenBank/DDBJ databases">
        <title>Microbial mats filling the niche in hypersaline microbial mats.</title>
        <authorList>
            <person name="Wong H.L."/>
            <person name="Macleod F.I."/>
            <person name="White R.A. III"/>
            <person name="Burns B.P."/>
        </authorList>
    </citation>
    <scope>NUCLEOTIDE SEQUENCE</scope>
    <source>
        <strain evidence="1">Rbin_158</strain>
    </source>
</reference>
<protein>
    <submittedName>
        <fullName evidence="1">HAD hydrolase-like protein</fullName>
    </submittedName>
</protein>
<dbReference type="InterPro" id="IPR023198">
    <property type="entry name" value="PGP-like_dom2"/>
</dbReference>
<dbReference type="InterPro" id="IPR050155">
    <property type="entry name" value="HAD-like_hydrolase_sf"/>
</dbReference>
<evidence type="ECO:0000313" key="2">
    <source>
        <dbReference type="Proteomes" id="UP000649604"/>
    </source>
</evidence>
<dbReference type="GO" id="GO:0008967">
    <property type="term" value="F:phosphoglycolate phosphatase activity"/>
    <property type="evidence" value="ECO:0007669"/>
    <property type="project" value="TreeGrafter"/>
</dbReference>
<keyword evidence="1" id="KW-0378">Hydrolase</keyword>
<organism evidence="1 2">
    <name type="scientific">candidate division KSB3 bacterium</name>
    <dbReference type="NCBI Taxonomy" id="2044937"/>
    <lineage>
        <taxon>Bacteria</taxon>
        <taxon>candidate division KSB3</taxon>
    </lineage>
</organism>
<sequence length="195" mass="22465">VKVLVFDFDGTLVQSNRLKYEAFFALFPRDERHGSLVRDVLADHLEESRYTILAEVLRRRGDPEAEIEQKVAKLAAAYNDLVVQGAKTCPECPGAEQTLRQLHGRYPLYLSSTTPETALREILRFRGWDRYFKAIFGYPRHKSGTLREIIRRECMRPEQVLVVGDGESDERSAQDVGCRFFDVKDSSLSCVWDYL</sequence>
<feature type="non-terminal residue" evidence="1">
    <location>
        <position position="1"/>
    </location>
</feature>
<gene>
    <name evidence="1" type="ORF">GF339_16395</name>
</gene>
<dbReference type="SFLD" id="SFLDS00003">
    <property type="entry name" value="Haloacid_Dehalogenase"/>
    <property type="match status" value="1"/>
</dbReference>
<dbReference type="SFLD" id="SFLDG01129">
    <property type="entry name" value="C1.5:_HAD__Beta-PGM__Phosphata"/>
    <property type="match status" value="1"/>
</dbReference>
<dbReference type="InterPro" id="IPR023214">
    <property type="entry name" value="HAD_sf"/>
</dbReference>
<dbReference type="SUPFAM" id="SSF56784">
    <property type="entry name" value="HAD-like"/>
    <property type="match status" value="1"/>
</dbReference>